<dbReference type="InterPro" id="IPR024463">
    <property type="entry name" value="Transposase_TnpC_homeodom"/>
</dbReference>
<dbReference type="Pfam" id="PF13817">
    <property type="entry name" value="DDE_Tnp_IS66_C"/>
    <property type="match status" value="1"/>
</dbReference>
<reference evidence="5" key="1">
    <citation type="submission" date="2022-10" db="EMBL/GenBank/DDBJ databases">
        <title>Completed Genome Sequence of two octocoral isolated bacterium, Endozoicomonas euniceicola EF212T and Endozoicomonas gorgoniicola PS125T.</title>
        <authorList>
            <person name="Chiou Y.-J."/>
            <person name="Chen Y.-H."/>
        </authorList>
    </citation>
    <scope>NUCLEOTIDE SEQUENCE</scope>
    <source>
        <strain evidence="5">EF212</strain>
    </source>
</reference>
<dbReference type="NCBIfam" id="NF033517">
    <property type="entry name" value="transpos_IS66"/>
    <property type="match status" value="1"/>
</dbReference>
<dbReference type="Pfam" id="PF13007">
    <property type="entry name" value="LZ_Tnp_IS66"/>
    <property type="match status" value="1"/>
</dbReference>
<evidence type="ECO:0000259" key="4">
    <source>
        <dbReference type="Pfam" id="PF13817"/>
    </source>
</evidence>
<dbReference type="Pfam" id="PF03050">
    <property type="entry name" value="DDE_Tnp_IS66"/>
    <property type="match status" value="1"/>
</dbReference>
<dbReference type="RefSeq" id="WP_262596671.1">
    <property type="nucleotide sequence ID" value="NZ_CP103300.1"/>
</dbReference>
<dbReference type="InterPro" id="IPR004291">
    <property type="entry name" value="Transposase_IS66_central"/>
</dbReference>
<feature type="domain" description="Transposase IS66 central" evidence="2">
    <location>
        <begin position="174"/>
        <end position="456"/>
    </location>
</feature>
<dbReference type="PANTHER" id="PTHR33678:SF1">
    <property type="entry name" value="BLL1576 PROTEIN"/>
    <property type="match status" value="1"/>
</dbReference>
<feature type="coiled-coil region" evidence="1">
    <location>
        <begin position="16"/>
        <end position="43"/>
    </location>
</feature>
<dbReference type="InterPro" id="IPR039552">
    <property type="entry name" value="IS66_C"/>
</dbReference>
<evidence type="ECO:0000313" key="6">
    <source>
        <dbReference type="Proteomes" id="UP001163255"/>
    </source>
</evidence>
<accession>A0ABY6GQA0</accession>
<name>A0ABY6GQA0_9GAMM</name>
<evidence type="ECO:0000256" key="1">
    <source>
        <dbReference type="SAM" id="Coils"/>
    </source>
</evidence>
<evidence type="ECO:0000259" key="2">
    <source>
        <dbReference type="Pfam" id="PF03050"/>
    </source>
</evidence>
<organism evidence="5 6">
    <name type="scientific">Endozoicomonas euniceicola</name>
    <dbReference type="NCBI Taxonomy" id="1234143"/>
    <lineage>
        <taxon>Bacteria</taxon>
        <taxon>Pseudomonadati</taxon>
        <taxon>Pseudomonadota</taxon>
        <taxon>Gammaproteobacteria</taxon>
        <taxon>Oceanospirillales</taxon>
        <taxon>Endozoicomonadaceae</taxon>
        <taxon>Endozoicomonas</taxon>
    </lineage>
</organism>
<dbReference type="EMBL" id="CP103300">
    <property type="protein sequence ID" value="UYM14924.1"/>
    <property type="molecule type" value="Genomic_DNA"/>
</dbReference>
<protein>
    <submittedName>
        <fullName evidence="5">IS66 family transposase</fullName>
    </submittedName>
</protein>
<dbReference type="Proteomes" id="UP001163255">
    <property type="component" value="Chromosome"/>
</dbReference>
<sequence>MNHSEAANPVDLQLQNRQLQSALDAALQELSSARQQLNWFKRQVFGEKSEKRLTIDNPDQIDLGEIFAKPETSPPPETETITYERRKKQRTDDCVTDEGLRFDERVPVEVTELPAPELQGEDADQYEVIDYKTTRTLVQRPGSYVIHEQRRPVVRHKPSQTLTTVAAPSSIFDRSIADVSLLAGMLIDKFVFHLPLYRQHQRMALSGVTLSRTTLTNLVYRSIELLKPVHDALLKSVLESRILAMDETPGKAGRKEKGKMQKAWFWPVYGEQNEVAFTLSLTRSTRHIEPLLKDFKGVLLTDGYGVYDSYCKKHPEITQAQCWVHTRRYFDWAKDDESEAVAHALALIGKLYRVEKRIRDTCTAGDEKKRIRQEESLPLVNEFFDWCHKERQRPELTKTNPLSKALAYAENHQKSLRVFLDDPDVQMDTNHLERLLRCIPMGRKNYLFSWTETGAEHIAIIQSLLVSCRLQDIDPYKYLVDVLQRVSLHPARQINELIPRNWKERFGKNPLKAPLDK</sequence>
<keyword evidence="1" id="KW-0175">Coiled coil</keyword>
<proteinExistence type="predicted"/>
<evidence type="ECO:0000313" key="5">
    <source>
        <dbReference type="EMBL" id="UYM14924.1"/>
    </source>
</evidence>
<keyword evidence="6" id="KW-1185">Reference proteome</keyword>
<evidence type="ECO:0000259" key="3">
    <source>
        <dbReference type="Pfam" id="PF13007"/>
    </source>
</evidence>
<dbReference type="PANTHER" id="PTHR33678">
    <property type="entry name" value="BLL1576 PROTEIN"/>
    <property type="match status" value="1"/>
</dbReference>
<feature type="domain" description="Transposase IS66 C-terminal" evidence="4">
    <location>
        <begin position="463"/>
        <end position="499"/>
    </location>
</feature>
<gene>
    <name evidence="5" type="ORF">NX720_18825</name>
</gene>
<dbReference type="InterPro" id="IPR052344">
    <property type="entry name" value="Transposase-related"/>
</dbReference>
<feature type="domain" description="Transposase TnpC homeodomain" evidence="3">
    <location>
        <begin position="34"/>
        <end position="90"/>
    </location>
</feature>